<dbReference type="EC" id="5.1.1.-" evidence="7"/>
<feature type="active site" description="Proton acceptor; specific for (S)-substrate epimerization" evidence="5">
    <location>
        <position position="267"/>
    </location>
</feature>
<dbReference type="GO" id="GO:0006518">
    <property type="term" value="P:peptide metabolic process"/>
    <property type="evidence" value="ECO:0007669"/>
    <property type="project" value="UniProtKB-ARBA"/>
</dbReference>
<keyword evidence="4 7" id="KW-0413">Isomerase</keyword>
<organism evidence="9 11">
    <name type="scientific">Aneurinibacillus migulanus</name>
    <name type="common">Bacillus migulanus</name>
    <dbReference type="NCBI Taxonomy" id="47500"/>
    <lineage>
        <taxon>Bacteria</taxon>
        <taxon>Bacillati</taxon>
        <taxon>Bacillota</taxon>
        <taxon>Bacilli</taxon>
        <taxon>Bacillales</taxon>
        <taxon>Paenibacillaceae</taxon>
        <taxon>Aneurinibacillus group</taxon>
        <taxon>Aneurinibacillus</taxon>
    </lineage>
</organism>
<sequence>MKIISVSVMAIQLPLRRPFIVAYETYETMPMIIVKLQTDTGYIGYGEATPDQHVTGETWESTYAVLTKVLGPLVLDEHPFNIERIHARMDDALYGCPAAKAGIDIACYDLMGKISGQPVYHLLGGLYHDSLTIPYVLSIKEPEAMAQEAADAVANGYGCIKIKVGLHRDTDIERVHAVRKAVGKSVQIRVDANQGWQNRTDTLYVLQRIEDCNIDWIEQPVVADDLVALADVRRQTTLPIMVDEGLHDVRDMREVIALGAADRINIKLMKCGGLYPALKLVSQAEMARMECQVGSMVESSVATAAGAHLSIAKKNITSNEMVGPLMFTQDIGALNYEGSRLHLSDKPGLGIEVDERMLAEMVCISETVDRK</sequence>
<name>A0A0D1YIW7_ANEMI</name>
<evidence type="ECO:0000313" key="10">
    <source>
        <dbReference type="EMBL" id="SDI21727.1"/>
    </source>
</evidence>
<dbReference type="InterPro" id="IPR034603">
    <property type="entry name" value="Dipeptide_epimerase"/>
</dbReference>
<dbReference type="PATRIC" id="fig|47500.8.peg.1558"/>
<evidence type="ECO:0000256" key="3">
    <source>
        <dbReference type="ARBA" id="ARBA00022842"/>
    </source>
</evidence>
<comment type="similarity">
    <text evidence="1 7">Belongs to the mandelate racemase/muconate lactonizing enzyme family.</text>
</comment>
<dbReference type="SUPFAM" id="SSF54826">
    <property type="entry name" value="Enolase N-terminal domain-like"/>
    <property type="match status" value="1"/>
</dbReference>
<dbReference type="OrthoDB" id="9775391at2"/>
<dbReference type="CDD" id="cd03319">
    <property type="entry name" value="L-Ala-DL-Glu_epimerase"/>
    <property type="match status" value="1"/>
</dbReference>
<evidence type="ECO:0000259" key="8">
    <source>
        <dbReference type="SMART" id="SM00922"/>
    </source>
</evidence>
<feature type="active site" description="Proton acceptor; specific for (R)-substrate epimerization" evidence="5">
    <location>
        <position position="163"/>
    </location>
</feature>
<evidence type="ECO:0000256" key="7">
    <source>
        <dbReference type="RuleBase" id="RU366006"/>
    </source>
</evidence>
<dbReference type="InterPro" id="IPR029017">
    <property type="entry name" value="Enolase-like_N"/>
</dbReference>
<dbReference type="InterPro" id="IPR013341">
    <property type="entry name" value="Mandelate_racemase_N_dom"/>
</dbReference>
<accession>A0A0D1YIW7</accession>
<dbReference type="AlphaFoldDB" id="A0A0D1YIW7"/>
<dbReference type="SFLD" id="SFLDS00001">
    <property type="entry name" value="Enolase"/>
    <property type="match status" value="1"/>
</dbReference>
<evidence type="ECO:0000256" key="4">
    <source>
        <dbReference type="ARBA" id="ARBA00023235"/>
    </source>
</evidence>
<evidence type="ECO:0000256" key="5">
    <source>
        <dbReference type="PIRSR" id="PIRSR634603-1"/>
    </source>
</evidence>
<feature type="domain" description="Mandelate racemase/muconate lactonizing enzyme C-terminal" evidence="8">
    <location>
        <begin position="142"/>
        <end position="239"/>
    </location>
</feature>
<dbReference type="InterPro" id="IPR013342">
    <property type="entry name" value="Mandelate_racemase_C"/>
</dbReference>
<dbReference type="SUPFAM" id="SSF51604">
    <property type="entry name" value="Enolase C-terminal domain-like"/>
    <property type="match status" value="1"/>
</dbReference>
<evidence type="ECO:0000256" key="6">
    <source>
        <dbReference type="PIRSR" id="PIRSR634603-3"/>
    </source>
</evidence>
<dbReference type="STRING" id="47500.AF333_13910"/>
<dbReference type="InterPro" id="IPR029065">
    <property type="entry name" value="Enolase_C-like"/>
</dbReference>
<dbReference type="Pfam" id="PF02746">
    <property type="entry name" value="MR_MLE_N"/>
    <property type="match status" value="1"/>
</dbReference>
<dbReference type="Pfam" id="PF13378">
    <property type="entry name" value="MR_MLE_C"/>
    <property type="match status" value="1"/>
</dbReference>
<reference evidence="10 12" key="2">
    <citation type="submission" date="2016-10" db="EMBL/GenBank/DDBJ databases">
        <authorList>
            <person name="de Groot N.N."/>
        </authorList>
    </citation>
    <scope>NUCLEOTIDE SEQUENCE [LARGE SCALE GENOMIC DNA]</scope>
    <source>
        <strain evidence="10 12">DSM 2895</strain>
    </source>
</reference>
<evidence type="ECO:0000313" key="12">
    <source>
        <dbReference type="Proteomes" id="UP000182836"/>
    </source>
</evidence>
<keyword evidence="3 6" id="KW-0460">Magnesium</keyword>
<dbReference type="PANTHER" id="PTHR48073">
    <property type="entry name" value="O-SUCCINYLBENZOATE SYNTHASE-RELATED"/>
    <property type="match status" value="1"/>
</dbReference>
<feature type="binding site" evidence="6">
    <location>
        <position position="218"/>
    </location>
    <ligand>
        <name>Mg(2+)</name>
        <dbReference type="ChEBI" id="CHEBI:18420"/>
    </ligand>
</feature>
<dbReference type="InterPro" id="IPR036849">
    <property type="entry name" value="Enolase-like_C_sf"/>
</dbReference>
<dbReference type="EMBL" id="FNED01000002">
    <property type="protein sequence ID" value="SDI21727.1"/>
    <property type="molecule type" value="Genomic_DNA"/>
</dbReference>
<dbReference type="Proteomes" id="UP000037269">
    <property type="component" value="Unassembled WGS sequence"/>
</dbReference>
<protein>
    <recommendedName>
        <fullName evidence="7">Dipeptide epimerase</fullName>
        <ecNumber evidence="7">5.1.1.-</ecNumber>
    </recommendedName>
</protein>
<gene>
    <name evidence="9" type="ORF">AF333_13910</name>
    <name evidence="10" type="ORF">SAMN04487909_102152</name>
</gene>
<evidence type="ECO:0000313" key="11">
    <source>
        <dbReference type="Proteomes" id="UP000037269"/>
    </source>
</evidence>
<evidence type="ECO:0000256" key="1">
    <source>
        <dbReference type="ARBA" id="ARBA00008031"/>
    </source>
</evidence>
<dbReference type="RefSeq" id="WP_043064092.1">
    <property type="nucleotide sequence ID" value="NZ_BJOA01000010.1"/>
</dbReference>
<dbReference type="GO" id="GO:0000287">
    <property type="term" value="F:magnesium ion binding"/>
    <property type="evidence" value="ECO:0007669"/>
    <property type="project" value="UniProtKB-ARBA"/>
</dbReference>
<dbReference type="Proteomes" id="UP000182836">
    <property type="component" value="Unassembled WGS sequence"/>
</dbReference>
<feature type="binding site" evidence="6">
    <location>
        <position position="191"/>
    </location>
    <ligand>
        <name>Mg(2+)</name>
        <dbReference type="ChEBI" id="CHEBI:18420"/>
    </ligand>
</feature>
<comment type="cofactor">
    <cofactor evidence="6 7">
        <name>Mg(2+)</name>
        <dbReference type="ChEBI" id="CHEBI:18420"/>
    </cofactor>
    <text evidence="6 7">Binds 1 Mg(2+) ion per subunit.</text>
</comment>
<dbReference type="FunFam" id="3.30.390.10:FF:000009">
    <property type="entry name" value="Hydrophobic dipeptide epimerase"/>
    <property type="match status" value="1"/>
</dbReference>
<dbReference type="Gene3D" id="3.30.390.10">
    <property type="entry name" value="Enolase-like, N-terminal domain"/>
    <property type="match status" value="1"/>
</dbReference>
<proteinExistence type="inferred from homology"/>
<dbReference type="Gene3D" id="3.20.20.120">
    <property type="entry name" value="Enolase-like C-terminal domain"/>
    <property type="match status" value="1"/>
</dbReference>
<keyword evidence="2 6" id="KW-0479">Metal-binding</keyword>
<dbReference type="SFLD" id="SFLDG00180">
    <property type="entry name" value="muconate_cycloisomerase"/>
    <property type="match status" value="1"/>
</dbReference>
<evidence type="ECO:0000256" key="2">
    <source>
        <dbReference type="ARBA" id="ARBA00022723"/>
    </source>
</evidence>
<keyword evidence="11" id="KW-1185">Reference proteome</keyword>
<feature type="binding site" evidence="6">
    <location>
        <position position="243"/>
    </location>
    <ligand>
        <name>Mg(2+)</name>
        <dbReference type="ChEBI" id="CHEBI:18420"/>
    </ligand>
</feature>
<evidence type="ECO:0000313" key="9">
    <source>
        <dbReference type="EMBL" id="KON96409.1"/>
    </source>
</evidence>
<dbReference type="PANTHER" id="PTHR48073:SF2">
    <property type="entry name" value="O-SUCCINYLBENZOATE SYNTHASE"/>
    <property type="match status" value="1"/>
</dbReference>
<reference evidence="9 11" key="1">
    <citation type="submission" date="2015-07" db="EMBL/GenBank/DDBJ databases">
        <title>Fjat-14205 dsm 2895.</title>
        <authorList>
            <person name="Liu B."/>
            <person name="Wang J."/>
            <person name="Zhu Y."/>
            <person name="Liu G."/>
            <person name="Chen Q."/>
            <person name="Chen Z."/>
            <person name="Lan J."/>
            <person name="Che J."/>
            <person name="Ge C."/>
            <person name="Shi H."/>
            <person name="Pan Z."/>
            <person name="Liu X."/>
        </authorList>
    </citation>
    <scope>NUCLEOTIDE SEQUENCE [LARGE SCALE GENOMIC DNA]</scope>
    <source>
        <strain evidence="9 11">DSM 2895</strain>
    </source>
</reference>
<dbReference type="EMBL" id="LGUG01000004">
    <property type="protein sequence ID" value="KON96409.1"/>
    <property type="molecule type" value="Genomic_DNA"/>
</dbReference>
<dbReference type="SFLD" id="SFLDF00009">
    <property type="entry name" value="o-succinylbenzoate_synthase"/>
    <property type="match status" value="1"/>
</dbReference>
<dbReference type="SMART" id="SM00922">
    <property type="entry name" value="MR_MLE"/>
    <property type="match status" value="1"/>
</dbReference>
<dbReference type="GO" id="GO:0016855">
    <property type="term" value="F:racemase and epimerase activity, acting on amino acids and derivatives"/>
    <property type="evidence" value="ECO:0007669"/>
    <property type="project" value="UniProtKB-UniRule"/>
</dbReference>
<dbReference type="GeneID" id="42306268"/>